<protein>
    <submittedName>
        <fullName evidence="1">HPF/RaiA family ribosome-associated protein</fullName>
    </submittedName>
</protein>
<reference evidence="1 2" key="1">
    <citation type="submission" date="2024-09" db="EMBL/GenBank/DDBJ databases">
        <authorList>
            <person name="Sun Q."/>
            <person name="Mori K."/>
        </authorList>
    </citation>
    <scope>NUCLEOTIDE SEQUENCE [LARGE SCALE GENOMIC DNA]</scope>
    <source>
        <strain evidence="1 2">CECT 8286</strain>
    </source>
</reference>
<dbReference type="Proteomes" id="UP001589605">
    <property type="component" value="Unassembled WGS sequence"/>
</dbReference>
<keyword evidence="2" id="KW-1185">Reference proteome</keyword>
<accession>A0ABV5EY72</accession>
<sequence length="93" mass="10838">MTIHTNTDKSQTRAQNNTNFFTARIIKSLKRLESHINRIGMLLKRDHEKNNGMHNISWFLNARLERMQLIPITNQENTRNVGVRGALNKANQL</sequence>
<dbReference type="EMBL" id="JBHMEZ010000003">
    <property type="protein sequence ID" value="MFB9052134.1"/>
    <property type="molecule type" value="Genomic_DNA"/>
</dbReference>
<dbReference type="RefSeq" id="WP_382381216.1">
    <property type="nucleotide sequence ID" value="NZ_JBHMEZ010000003.1"/>
</dbReference>
<comment type="caution">
    <text evidence="1">The sequence shown here is derived from an EMBL/GenBank/DDBJ whole genome shotgun (WGS) entry which is preliminary data.</text>
</comment>
<evidence type="ECO:0000313" key="1">
    <source>
        <dbReference type="EMBL" id="MFB9052134.1"/>
    </source>
</evidence>
<evidence type="ECO:0000313" key="2">
    <source>
        <dbReference type="Proteomes" id="UP001589605"/>
    </source>
</evidence>
<organism evidence="1 2">
    <name type="scientific">Formosa undariae</name>
    <dbReference type="NCBI Taxonomy" id="1325436"/>
    <lineage>
        <taxon>Bacteria</taxon>
        <taxon>Pseudomonadati</taxon>
        <taxon>Bacteroidota</taxon>
        <taxon>Flavobacteriia</taxon>
        <taxon>Flavobacteriales</taxon>
        <taxon>Flavobacteriaceae</taxon>
        <taxon>Formosa</taxon>
    </lineage>
</organism>
<proteinExistence type="predicted"/>
<gene>
    <name evidence="1" type="ORF">ACFFVB_03495</name>
</gene>
<name>A0ABV5EY72_9FLAO</name>